<organism evidence="1 2">
    <name type="scientific">Micromonospora chalcea</name>
    <dbReference type="NCBI Taxonomy" id="1874"/>
    <lineage>
        <taxon>Bacteria</taxon>
        <taxon>Bacillati</taxon>
        <taxon>Actinomycetota</taxon>
        <taxon>Actinomycetes</taxon>
        <taxon>Micromonosporales</taxon>
        <taxon>Micromonosporaceae</taxon>
        <taxon>Micromonospora</taxon>
    </lineage>
</organism>
<keyword evidence="2" id="KW-1185">Reference proteome</keyword>
<evidence type="ECO:0000313" key="1">
    <source>
        <dbReference type="EMBL" id="RQW91006.1"/>
    </source>
</evidence>
<comment type="caution">
    <text evidence="1">The sequence shown here is derived from an EMBL/GenBank/DDBJ whole genome shotgun (WGS) entry which is preliminary data.</text>
</comment>
<reference evidence="1 2" key="1">
    <citation type="submission" date="2018-05" db="EMBL/GenBank/DDBJ databases">
        <title>Micromonospora from Atacama Desert.</title>
        <authorList>
            <person name="Carro L."/>
            <person name="Goodfellow M."/>
            <person name="Klenk H.-P."/>
        </authorList>
    </citation>
    <scope>NUCLEOTIDE SEQUENCE [LARGE SCALE GENOMIC DNA]</scope>
    <source>
        <strain evidence="1 2">LB41</strain>
    </source>
</reference>
<dbReference type="Proteomes" id="UP000274694">
    <property type="component" value="Unassembled WGS sequence"/>
</dbReference>
<evidence type="ECO:0000313" key="2">
    <source>
        <dbReference type="Proteomes" id="UP000274694"/>
    </source>
</evidence>
<gene>
    <name evidence="1" type="ORF">DLJ60_18855</name>
</gene>
<proteinExistence type="predicted"/>
<evidence type="ECO:0008006" key="3">
    <source>
        <dbReference type="Google" id="ProtNLM"/>
    </source>
</evidence>
<name>A0ABX9Y545_MICCH</name>
<dbReference type="EMBL" id="QGTA01000212">
    <property type="protein sequence ID" value="RQW91006.1"/>
    <property type="molecule type" value="Genomic_DNA"/>
</dbReference>
<protein>
    <recommendedName>
        <fullName evidence="3">Schlafen group 3-like DNA/RNA helicase domain-containing protein</fullName>
    </recommendedName>
</protein>
<dbReference type="RefSeq" id="WP_124778961.1">
    <property type="nucleotide sequence ID" value="NZ_QGTA01000212.1"/>
</dbReference>
<accession>A0ABX9Y545</accession>
<sequence length="50" mass="5339">MPGPVGAANFDQLVRNTYKVLATRGMRGAVLYSVDPETRSMLASLGISKV</sequence>